<feature type="repeat" description="PPR" evidence="2">
    <location>
        <begin position="393"/>
        <end position="427"/>
    </location>
</feature>
<dbReference type="InterPro" id="IPR046848">
    <property type="entry name" value="E_motif"/>
</dbReference>
<comment type="caution">
    <text evidence="3">The sequence shown here is derived from an EMBL/GenBank/DDBJ whole genome shotgun (WGS) entry which is preliminary data.</text>
</comment>
<dbReference type="InterPro" id="IPR046960">
    <property type="entry name" value="PPR_At4g14850-like_plant"/>
</dbReference>
<feature type="repeat" description="PPR" evidence="2">
    <location>
        <begin position="330"/>
        <end position="364"/>
    </location>
</feature>
<evidence type="ECO:0000313" key="3">
    <source>
        <dbReference type="EMBL" id="KAJ8752818.1"/>
    </source>
</evidence>
<dbReference type="EMBL" id="JAIWQS010000010">
    <property type="protein sequence ID" value="KAJ8752818.1"/>
    <property type="molecule type" value="Genomic_DNA"/>
</dbReference>
<dbReference type="AlphaFoldDB" id="A0AAV8SKU4"/>
<evidence type="ECO:0000313" key="4">
    <source>
        <dbReference type="Proteomes" id="UP001159364"/>
    </source>
</evidence>
<reference evidence="3 4" key="1">
    <citation type="submission" date="2021-09" db="EMBL/GenBank/DDBJ databases">
        <title>Genomic insights and catalytic innovation underlie evolution of tropane alkaloids biosynthesis.</title>
        <authorList>
            <person name="Wang Y.-J."/>
            <person name="Tian T."/>
            <person name="Huang J.-P."/>
            <person name="Huang S.-X."/>
        </authorList>
    </citation>
    <scope>NUCLEOTIDE SEQUENCE [LARGE SCALE GENOMIC DNA]</scope>
    <source>
        <strain evidence="3">KIB-2018</strain>
        <tissue evidence="3">Leaf</tissue>
    </source>
</reference>
<dbReference type="GO" id="GO:0003723">
    <property type="term" value="F:RNA binding"/>
    <property type="evidence" value="ECO:0007669"/>
    <property type="project" value="InterPro"/>
</dbReference>
<protein>
    <recommendedName>
        <fullName evidence="5">Pentatricopeptide repeat-containing protein</fullName>
    </recommendedName>
</protein>
<feature type="repeat" description="PPR" evidence="2">
    <location>
        <begin position="65"/>
        <end position="99"/>
    </location>
</feature>
<dbReference type="InterPro" id="IPR002885">
    <property type="entry name" value="PPR_rpt"/>
</dbReference>
<dbReference type="GO" id="GO:0009451">
    <property type="term" value="P:RNA modification"/>
    <property type="evidence" value="ECO:0007669"/>
    <property type="project" value="InterPro"/>
</dbReference>
<proteinExistence type="predicted"/>
<dbReference type="Proteomes" id="UP001159364">
    <property type="component" value="Linkage Group LG10"/>
</dbReference>
<keyword evidence="4" id="KW-1185">Reference proteome</keyword>
<dbReference type="Gene3D" id="1.25.40.10">
    <property type="entry name" value="Tetratricopeptide repeat domain"/>
    <property type="match status" value="5"/>
</dbReference>
<organism evidence="3 4">
    <name type="scientific">Erythroxylum novogranatense</name>
    <dbReference type="NCBI Taxonomy" id="1862640"/>
    <lineage>
        <taxon>Eukaryota</taxon>
        <taxon>Viridiplantae</taxon>
        <taxon>Streptophyta</taxon>
        <taxon>Embryophyta</taxon>
        <taxon>Tracheophyta</taxon>
        <taxon>Spermatophyta</taxon>
        <taxon>Magnoliopsida</taxon>
        <taxon>eudicotyledons</taxon>
        <taxon>Gunneridae</taxon>
        <taxon>Pentapetalae</taxon>
        <taxon>rosids</taxon>
        <taxon>fabids</taxon>
        <taxon>Malpighiales</taxon>
        <taxon>Erythroxylaceae</taxon>
        <taxon>Erythroxylum</taxon>
    </lineage>
</organism>
<accession>A0AAV8SKU4</accession>
<name>A0AAV8SKU4_9ROSI</name>
<dbReference type="Pfam" id="PF01535">
    <property type="entry name" value="PPR"/>
    <property type="match status" value="5"/>
</dbReference>
<dbReference type="PROSITE" id="PS51375">
    <property type="entry name" value="PPR"/>
    <property type="match status" value="5"/>
</dbReference>
<feature type="repeat" description="PPR" evidence="2">
    <location>
        <begin position="197"/>
        <end position="232"/>
    </location>
</feature>
<dbReference type="InterPro" id="IPR011990">
    <property type="entry name" value="TPR-like_helical_dom_sf"/>
</dbReference>
<evidence type="ECO:0008006" key="5">
    <source>
        <dbReference type="Google" id="ProtNLM"/>
    </source>
</evidence>
<evidence type="ECO:0000256" key="2">
    <source>
        <dbReference type="PROSITE-ProRule" id="PRU00708"/>
    </source>
</evidence>
<sequence>MFMRSCPMKWKNNRYNNFKNYSTCNPIASSDCPHVVSTNIAIREHACQGELYIARYLFDRMPQRTVVSWNTMISGYAHWGKFEESLSLFTMMHGSGTRLSGATFSTVLSICARALSFCSGKLIHCLVLKSGCESFERVGGALLYFYAKCWQIHYARRVFEELRGGNDVLYYLMIVGYVQCGLLADAYDLFVKMPTRDVMAWTALISGYAKSDNSCEMALDLFRCMRGSGEAVPNEFTLDSVIRVCSRLGALSKGFNIHGIVVKCGYEFDLSICGALIELYCSCQAVDDAKMVYDRITGPCSNTSNSMISGLILMGRIEDAECVFQRMKKNAVSYNLMVKGYAINGQFEDSKKLFEKMPHKTIISSNTMISVFSRNGEINKAMMLFEDTKQEKNPVTWNSMMSGYIQNDRHEEALKLFLSMRQLSVEWTRSTFSVLFHACSSLGSLQQGQMLHSNLIKTPFESDVYVVTSLVDMYSKCGNIIDAQKSFSSISTANVAAWTALINGYAHHGFGSEAILLFQCMLEQGVAPNGATFVGILSACGRAGLVNEGMIFFYSMKELYGITPTLEHYACVVDLLGRSGHLLEAEEFIKSMPIEADGVIWAALLSACWLWRDMEVGERVANYLFNLDPKVTSAYVIMSNMYAFLGKWGEKINVRNRLRALKLKKHPGCSWIELNDRLHVFSAENRTHPLSNVICTTLGHLTENLLSHTIVNTSIQQCNLYYLGASD</sequence>
<dbReference type="Pfam" id="PF20431">
    <property type="entry name" value="E_motif"/>
    <property type="match status" value="1"/>
</dbReference>
<dbReference type="NCBIfam" id="TIGR00756">
    <property type="entry name" value="PPR"/>
    <property type="match status" value="6"/>
</dbReference>
<dbReference type="Pfam" id="PF13041">
    <property type="entry name" value="PPR_2"/>
    <property type="match status" value="3"/>
</dbReference>
<dbReference type="FunFam" id="1.25.40.10:FF:000090">
    <property type="entry name" value="Pentatricopeptide repeat-containing protein, chloroplastic"/>
    <property type="match status" value="1"/>
</dbReference>
<feature type="repeat" description="PPR" evidence="2">
    <location>
        <begin position="494"/>
        <end position="528"/>
    </location>
</feature>
<dbReference type="PANTHER" id="PTHR47926:SF347">
    <property type="entry name" value="PENTATRICOPEPTIDE REPEAT-CONTAINING PROTEIN"/>
    <property type="match status" value="1"/>
</dbReference>
<dbReference type="PANTHER" id="PTHR47926">
    <property type="entry name" value="PENTATRICOPEPTIDE REPEAT-CONTAINING PROTEIN"/>
    <property type="match status" value="1"/>
</dbReference>
<keyword evidence="1" id="KW-0677">Repeat</keyword>
<evidence type="ECO:0000256" key="1">
    <source>
        <dbReference type="ARBA" id="ARBA00022737"/>
    </source>
</evidence>
<gene>
    <name evidence="3" type="ORF">K2173_008553</name>
</gene>